<comment type="subcellular location">
    <subcellularLocation>
        <location evidence="2">Membrane</location>
        <topology evidence="2">Single-pass membrane protein</topology>
    </subcellularLocation>
</comment>
<protein>
    <recommendedName>
        <fullName evidence="4">RING-type E3 ubiquitin transferase</fullName>
        <ecNumber evidence="4">2.3.2.27</ecNumber>
    </recommendedName>
</protein>
<dbReference type="PANTHER" id="PTHR14155:SF507">
    <property type="entry name" value="RING-H2 FINGER PROTEIN ATL32"/>
    <property type="match status" value="1"/>
</dbReference>
<dbReference type="EMBL" id="CACVBM020001162">
    <property type="protein sequence ID" value="CAA7035972.1"/>
    <property type="molecule type" value="Genomic_DNA"/>
</dbReference>
<evidence type="ECO:0000256" key="9">
    <source>
        <dbReference type="ARBA" id="ARBA00022786"/>
    </source>
</evidence>
<evidence type="ECO:0000256" key="6">
    <source>
        <dbReference type="ARBA" id="ARBA00022692"/>
    </source>
</evidence>
<evidence type="ECO:0000256" key="15">
    <source>
        <dbReference type="SAM" id="MobiDB-lite"/>
    </source>
</evidence>
<feature type="region of interest" description="Disordered" evidence="15">
    <location>
        <begin position="215"/>
        <end position="243"/>
    </location>
</feature>
<evidence type="ECO:0000256" key="3">
    <source>
        <dbReference type="ARBA" id="ARBA00004906"/>
    </source>
</evidence>
<feature type="transmembrane region" description="Helical" evidence="16">
    <location>
        <begin position="12"/>
        <end position="31"/>
    </location>
</feature>
<keyword evidence="10" id="KW-0862">Zinc</keyword>
<gene>
    <name evidence="18" type="ORF">MERR_LOCUS23207</name>
</gene>
<dbReference type="InterPro" id="IPR001841">
    <property type="entry name" value="Znf_RING"/>
</dbReference>
<comment type="caution">
    <text evidence="18">The sequence shown here is derived from an EMBL/GenBank/DDBJ whole genome shotgun (WGS) entry which is preliminary data.</text>
</comment>
<evidence type="ECO:0000313" key="18">
    <source>
        <dbReference type="EMBL" id="CAA7035972.1"/>
    </source>
</evidence>
<dbReference type="EC" id="2.3.2.27" evidence="4"/>
<evidence type="ECO:0000256" key="5">
    <source>
        <dbReference type="ARBA" id="ARBA00022679"/>
    </source>
</evidence>
<comment type="catalytic activity">
    <reaction evidence="1">
        <text>S-ubiquitinyl-[E2 ubiquitin-conjugating enzyme]-L-cysteine + [acceptor protein]-L-lysine = [E2 ubiquitin-conjugating enzyme]-L-cysteine + N(6)-ubiquitinyl-[acceptor protein]-L-lysine.</text>
        <dbReference type="EC" id="2.3.2.27"/>
    </reaction>
</comment>
<evidence type="ECO:0000256" key="11">
    <source>
        <dbReference type="ARBA" id="ARBA00022989"/>
    </source>
</evidence>
<accession>A0A6D2J8M7</accession>
<keyword evidence="6 16" id="KW-0812">Transmembrane</keyword>
<keyword evidence="19" id="KW-1185">Reference proteome</keyword>
<dbReference type="SMART" id="SM00184">
    <property type="entry name" value="RING"/>
    <property type="match status" value="1"/>
</dbReference>
<reference evidence="18" key="1">
    <citation type="submission" date="2020-01" db="EMBL/GenBank/DDBJ databases">
        <authorList>
            <person name="Mishra B."/>
        </authorList>
    </citation>
    <scope>NUCLEOTIDE SEQUENCE [LARGE SCALE GENOMIC DNA]</scope>
</reference>
<dbReference type="FunFam" id="3.30.40.10:FF:000187">
    <property type="entry name" value="E3 ubiquitin-protein ligase ATL6"/>
    <property type="match status" value="1"/>
</dbReference>
<evidence type="ECO:0000256" key="1">
    <source>
        <dbReference type="ARBA" id="ARBA00000900"/>
    </source>
</evidence>
<dbReference type="AlphaFoldDB" id="A0A6D2J8M7"/>
<feature type="domain" description="RING-type" evidence="17">
    <location>
        <begin position="129"/>
        <end position="171"/>
    </location>
</feature>
<evidence type="ECO:0000256" key="13">
    <source>
        <dbReference type="ARBA" id="ARBA00024209"/>
    </source>
</evidence>
<evidence type="ECO:0000256" key="12">
    <source>
        <dbReference type="ARBA" id="ARBA00023136"/>
    </source>
</evidence>
<evidence type="ECO:0000256" key="14">
    <source>
        <dbReference type="PROSITE-ProRule" id="PRU00175"/>
    </source>
</evidence>
<dbReference type="InterPro" id="IPR013083">
    <property type="entry name" value="Znf_RING/FYVE/PHD"/>
</dbReference>
<dbReference type="InterPro" id="IPR053238">
    <property type="entry name" value="RING-H2_zinc_finger"/>
</dbReference>
<evidence type="ECO:0000256" key="10">
    <source>
        <dbReference type="ARBA" id="ARBA00022833"/>
    </source>
</evidence>
<sequence length="333" mass="37357">MARVHGLNSHRWIIFQMITVFHVAFIVHKEVNAQSLTPSPRELQSAQAPSKTTVFAVLVSIFFAVGLVSVYIRHCNFSSPRFSTRYYRRSAYDGCSRRGGLDDAVVESFPVFAYSFVKESKIGSGDLECAICLNELEDRETVRLLPICNHLFHIDCIDAWLYSHATCPVCRSNLTAKWDEPGEEVDTATRAPTRDHVAINIDGCLTGESETVDAAKSHHRRPSSEIAGKFPRSNSTGHSMGRLSDETERFTLRLPDDVKMRIMAVKGRRLKRTRSFDAGLMAEGREYFCRSGEESSHKMGSDGKPDRVNWADRWGLFVSKSNTGSVRSQKSNG</sequence>
<evidence type="ECO:0000256" key="16">
    <source>
        <dbReference type="SAM" id="Phobius"/>
    </source>
</evidence>
<evidence type="ECO:0000259" key="17">
    <source>
        <dbReference type="PROSITE" id="PS50089"/>
    </source>
</evidence>
<dbReference type="GO" id="GO:0061630">
    <property type="term" value="F:ubiquitin protein ligase activity"/>
    <property type="evidence" value="ECO:0007669"/>
    <property type="project" value="UniProtKB-EC"/>
</dbReference>
<organism evidence="18 19">
    <name type="scientific">Microthlaspi erraticum</name>
    <dbReference type="NCBI Taxonomy" id="1685480"/>
    <lineage>
        <taxon>Eukaryota</taxon>
        <taxon>Viridiplantae</taxon>
        <taxon>Streptophyta</taxon>
        <taxon>Embryophyta</taxon>
        <taxon>Tracheophyta</taxon>
        <taxon>Spermatophyta</taxon>
        <taxon>Magnoliopsida</taxon>
        <taxon>eudicotyledons</taxon>
        <taxon>Gunneridae</taxon>
        <taxon>Pentapetalae</taxon>
        <taxon>rosids</taxon>
        <taxon>malvids</taxon>
        <taxon>Brassicales</taxon>
        <taxon>Brassicaceae</taxon>
        <taxon>Coluteocarpeae</taxon>
        <taxon>Microthlaspi</taxon>
    </lineage>
</organism>
<proteinExistence type="inferred from homology"/>
<dbReference type="Proteomes" id="UP000467841">
    <property type="component" value="Unassembled WGS sequence"/>
</dbReference>
<name>A0A6D2J8M7_9BRAS</name>
<evidence type="ECO:0000256" key="2">
    <source>
        <dbReference type="ARBA" id="ARBA00004167"/>
    </source>
</evidence>
<evidence type="ECO:0000256" key="4">
    <source>
        <dbReference type="ARBA" id="ARBA00012483"/>
    </source>
</evidence>
<evidence type="ECO:0000313" key="19">
    <source>
        <dbReference type="Proteomes" id="UP000467841"/>
    </source>
</evidence>
<comment type="similarity">
    <text evidence="13">Belongs to the RING-type zinc finger family. ATL subfamily.</text>
</comment>
<dbReference type="CDD" id="cd16461">
    <property type="entry name" value="RING-H2_EL5-like"/>
    <property type="match status" value="1"/>
</dbReference>
<keyword evidence="5" id="KW-0808">Transferase</keyword>
<dbReference type="Pfam" id="PF13639">
    <property type="entry name" value="zf-RING_2"/>
    <property type="match status" value="1"/>
</dbReference>
<dbReference type="PANTHER" id="PTHR14155">
    <property type="entry name" value="RING FINGER DOMAIN-CONTAINING"/>
    <property type="match status" value="1"/>
</dbReference>
<dbReference type="OrthoDB" id="8062037at2759"/>
<dbReference type="PROSITE" id="PS50089">
    <property type="entry name" value="ZF_RING_2"/>
    <property type="match status" value="1"/>
</dbReference>
<keyword evidence="9" id="KW-0833">Ubl conjugation pathway</keyword>
<keyword evidence="7" id="KW-0479">Metal-binding</keyword>
<evidence type="ECO:0000256" key="8">
    <source>
        <dbReference type="ARBA" id="ARBA00022771"/>
    </source>
</evidence>
<dbReference type="SUPFAM" id="SSF57850">
    <property type="entry name" value="RING/U-box"/>
    <property type="match status" value="1"/>
</dbReference>
<feature type="transmembrane region" description="Helical" evidence="16">
    <location>
        <begin position="52"/>
        <end position="72"/>
    </location>
</feature>
<keyword evidence="11 16" id="KW-1133">Transmembrane helix</keyword>
<dbReference type="Gene3D" id="3.30.40.10">
    <property type="entry name" value="Zinc/RING finger domain, C3HC4 (zinc finger)"/>
    <property type="match status" value="1"/>
</dbReference>
<dbReference type="GO" id="GO:0016020">
    <property type="term" value="C:membrane"/>
    <property type="evidence" value="ECO:0007669"/>
    <property type="project" value="UniProtKB-SubCell"/>
</dbReference>
<dbReference type="GO" id="GO:0008270">
    <property type="term" value="F:zinc ion binding"/>
    <property type="evidence" value="ECO:0007669"/>
    <property type="project" value="UniProtKB-KW"/>
</dbReference>
<keyword evidence="12 16" id="KW-0472">Membrane</keyword>
<keyword evidence="8 14" id="KW-0863">Zinc-finger</keyword>
<evidence type="ECO:0000256" key="7">
    <source>
        <dbReference type="ARBA" id="ARBA00022723"/>
    </source>
</evidence>
<comment type="pathway">
    <text evidence="3">Protein modification; protein ubiquitination.</text>
</comment>